<reference evidence="1 2" key="1">
    <citation type="journal article" date="2016" name="Genome Biol. Evol.">
        <title>Comparative Genomic Analyses of the Moraxella catarrhalis Serosensitive and Seroresistant Lineages Demonstrate Their Independent Evolution.</title>
        <authorList>
            <person name="Earl J.P."/>
            <person name="de Vries S.P."/>
            <person name="Ahmed A."/>
            <person name="Powell E."/>
            <person name="Schultz M.P."/>
            <person name="Hermans P.W."/>
            <person name="Hill D.J."/>
            <person name="Zhou Z."/>
            <person name="Constantinidou C.I."/>
            <person name="Hu F.Z."/>
            <person name="Bootsma H.J."/>
            <person name="Ehrlich G.D."/>
        </authorList>
    </citation>
    <scope>NUCLEOTIDE SEQUENCE [LARGE SCALE GENOMIC DNA]</scope>
    <source>
        <strain evidence="1 2">Z7542</strain>
    </source>
</reference>
<accession>A0A198UR29</accession>
<evidence type="ECO:0000313" key="1">
    <source>
        <dbReference type="EMBL" id="OAU97717.1"/>
    </source>
</evidence>
<sequence length="155" mass="17657">MMKTPFYFAVILTVIGIQSSFALESKPYQLPNEIYDGYWLMTPPKDQPMVSIVSFRQSDNGMIITQKVDFHCLPHGRYQQLDSSINTLMPEGDKMAMTDLKTKEKFSYLQVVSLTPKQSLTLRQSFDDEVLSVAFPHGMLFNYAHTPTASPSCQF</sequence>
<comment type="caution">
    <text evidence="1">The sequence shown here is derived from an EMBL/GenBank/DDBJ whole genome shotgun (WGS) entry which is preliminary data.</text>
</comment>
<organism evidence="1 2">
    <name type="scientific">Moraxella catarrhalis</name>
    <name type="common">Branhamella catarrhalis</name>
    <dbReference type="NCBI Taxonomy" id="480"/>
    <lineage>
        <taxon>Bacteria</taxon>
        <taxon>Pseudomonadati</taxon>
        <taxon>Pseudomonadota</taxon>
        <taxon>Gammaproteobacteria</taxon>
        <taxon>Moraxellales</taxon>
        <taxon>Moraxellaceae</taxon>
        <taxon>Moraxella</taxon>
    </lineage>
</organism>
<protein>
    <submittedName>
        <fullName evidence="1">Uncharacterized protein</fullName>
    </submittedName>
</protein>
<keyword evidence="2" id="KW-1185">Reference proteome</keyword>
<dbReference type="EMBL" id="LXHC01000005">
    <property type="protein sequence ID" value="OAU97717.1"/>
    <property type="molecule type" value="Genomic_DNA"/>
</dbReference>
<dbReference type="Proteomes" id="UP000078228">
    <property type="component" value="Unassembled WGS sequence"/>
</dbReference>
<evidence type="ECO:0000313" key="2">
    <source>
        <dbReference type="Proteomes" id="UP000078228"/>
    </source>
</evidence>
<dbReference type="PATRIC" id="fig|480.237.peg.561"/>
<dbReference type="AlphaFoldDB" id="A0A198UR29"/>
<name>A0A198UR29_MORCA</name>
<proteinExistence type="predicted"/>
<gene>
    <name evidence="1" type="ORF">AO384_0403</name>
</gene>